<dbReference type="EMBL" id="JABCIY010000003">
    <property type="protein sequence ID" value="KAF7198228.1"/>
    <property type="molecule type" value="Genomic_DNA"/>
</dbReference>
<evidence type="ECO:0000256" key="4">
    <source>
        <dbReference type="ARBA" id="ARBA00023163"/>
    </source>
</evidence>
<comment type="subcellular location">
    <subcellularLocation>
        <location evidence="1">Nucleus</location>
    </subcellularLocation>
</comment>
<dbReference type="PROSITE" id="PS00463">
    <property type="entry name" value="ZN2_CY6_FUNGAL_1"/>
    <property type="match status" value="1"/>
</dbReference>
<feature type="compositionally biased region" description="Polar residues" evidence="6">
    <location>
        <begin position="99"/>
        <end position="110"/>
    </location>
</feature>
<dbReference type="Gene3D" id="4.10.240.10">
    <property type="entry name" value="Zn(2)-C6 fungal-type DNA-binding domain"/>
    <property type="match status" value="1"/>
</dbReference>
<sequence length="666" mass="74443">MPDPVGRVKACTECRQQKVRCDAYLDYSRACTRCRAGNLPCVISKDFQRRPRQSYVFHISNSVSMQLMQYSKAQLQHEIDRLKAKVEGDGDHENHSESTPDQFSPPIRSNSDSRHVRFDGSPIETSKSLPTPASHASPAKSLRDVLKSSSPAEGTYDSSQFTQYDATLTRSLQNVTIESYHIDECYNIFLTHYGPHLDGLFEDSLTPNERYQQSPLLFWTILLVGSRGYPKDSTIYDRLGEHVLELAFKSMIRPNDPLPVIVSAVIICTWPLPFDMVYRDPTQALAGAAYGLAIQNGLHMYAREQDFIVKSTSERSGLVSGAEVLRSRVRDAAVIARTRIWVYCLLTFQNGNIGDGLPPTAIVPCFRRAETFGEVYHLLPKILGYRLQTHRVKTEAVNVIASSCDIVGKHKDDSLTATILALDGRIREYPRPENNDIYNIIRCGARLSVLSLIWLVQTEPDHILILRVYGIAQEMIAHMQALNESVQSFTFYLPQSTHRLLVLAACVILRISKSPLAKDIDLAGAEAAVFAVIDIIRKRCLHTADLYALAANMLTQLWSSKKAFSTKNPASASASSTTSQVASDTEQAMPFTSMSYSVPMAMPTATDGLTQPPMQFDNLFSDLNYMDFWDLSALPSDLFQGDMMTGVNNTGMMMSQDYNNNFYTAQ</sequence>
<evidence type="ECO:0000313" key="8">
    <source>
        <dbReference type="EMBL" id="KAF7198228.1"/>
    </source>
</evidence>
<feature type="domain" description="Zn(2)-C6 fungal-type" evidence="7">
    <location>
        <begin position="10"/>
        <end position="43"/>
    </location>
</feature>
<evidence type="ECO:0000313" key="9">
    <source>
        <dbReference type="Proteomes" id="UP000660729"/>
    </source>
</evidence>
<dbReference type="InterPro" id="IPR051089">
    <property type="entry name" value="prtT"/>
</dbReference>
<dbReference type="GO" id="GO:0008270">
    <property type="term" value="F:zinc ion binding"/>
    <property type="evidence" value="ECO:0007669"/>
    <property type="project" value="InterPro"/>
</dbReference>
<dbReference type="CDD" id="cd00067">
    <property type="entry name" value="GAL4"/>
    <property type="match status" value="1"/>
</dbReference>
<gene>
    <name evidence="8" type="ORF">HII31_00584</name>
</gene>
<evidence type="ECO:0000256" key="5">
    <source>
        <dbReference type="ARBA" id="ARBA00023242"/>
    </source>
</evidence>
<protein>
    <submittedName>
        <fullName evidence="8">Transcriptional regulatory protein SEF1</fullName>
    </submittedName>
</protein>
<evidence type="ECO:0000259" key="7">
    <source>
        <dbReference type="PROSITE" id="PS50048"/>
    </source>
</evidence>
<accession>A0A8H6RVM9</accession>
<feature type="compositionally biased region" description="Polar residues" evidence="6">
    <location>
        <begin position="147"/>
        <end position="157"/>
    </location>
</feature>
<dbReference type="SUPFAM" id="SSF57701">
    <property type="entry name" value="Zn2/Cys6 DNA-binding domain"/>
    <property type="match status" value="1"/>
</dbReference>
<keyword evidence="3" id="KW-0238">DNA-binding</keyword>
<dbReference type="SMART" id="SM00066">
    <property type="entry name" value="GAL4"/>
    <property type="match status" value="1"/>
</dbReference>
<organism evidence="8 9">
    <name type="scientific">Pseudocercospora fuligena</name>
    <dbReference type="NCBI Taxonomy" id="685502"/>
    <lineage>
        <taxon>Eukaryota</taxon>
        <taxon>Fungi</taxon>
        <taxon>Dikarya</taxon>
        <taxon>Ascomycota</taxon>
        <taxon>Pezizomycotina</taxon>
        <taxon>Dothideomycetes</taxon>
        <taxon>Dothideomycetidae</taxon>
        <taxon>Mycosphaerellales</taxon>
        <taxon>Mycosphaerellaceae</taxon>
        <taxon>Pseudocercospora</taxon>
    </lineage>
</organism>
<feature type="compositionally biased region" description="Basic and acidic residues" evidence="6">
    <location>
        <begin position="87"/>
        <end position="98"/>
    </location>
</feature>
<dbReference type="GO" id="GO:0005634">
    <property type="term" value="C:nucleus"/>
    <property type="evidence" value="ECO:0007669"/>
    <property type="project" value="UniProtKB-SubCell"/>
</dbReference>
<evidence type="ECO:0000256" key="2">
    <source>
        <dbReference type="ARBA" id="ARBA00023015"/>
    </source>
</evidence>
<dbReference type="InterPro" id="IPR036864">
    <property type="entry name" value="Zn2-C6_fun-type_DNA-bd_sf"/>
</dbReference>
<reference evidence="8" key="1">
    <citation type="submission" date="2020-04" db="EMBL/GenBank/DDBJ databases">
        <title>Draft genome resource of the tomato pathogen Pseudocercospora fuligena.</title>
        <authorList>
            <person name="Zaccaron A."/>
        </authorList>
    </citation>
    <scope>NUCLEOTIDE SEQUENCE</scope>
    <source>
        <strain evidence="8">PF001</strain>
    </source>
</reference>
<keyword evidence="4" id="KW-0804">Transcription</keyword>
<feature type="region of interest" description="Disordered" evidence="6">
    <location>
        <begin position="87"/>
        <end position="157"/>
    </location>
</feature>
<dbReference type="PROSITE" id="PS50048">
    <property type="entry name" value="ZN2_CY6_FUNGAL_2"/>
    <property type="match status" value="1"/>
</dbReference>
<evidence type="ECO:0000256" key="1">
    <source>
        <dbReference type="ARBA" id="ARBA00004123"/>
    </source>
</evidence>
<dbReference type="PANTHER" id="PTHR31845">
    <property type="entry name" value="FINGER DOMAIN PROTEIN, PUTATIVE-RELATED"/>
    <property type="match status" value="1"/>
</dbReference>
<evidence type="ECO:0000256" key="6">
    <source>
        <dbReference type="SAM" id="MobiDB-lite"/>
    </source>
</evidence>
<dbReference type="InterPro" id="IPR001138">
    <property type="entry name" value="Zn2Cys6_DnaBD"/>
</dbReference>
<dbReference type="AlphaFoldDB" id="A0A8H6RVM9"/>
<proteinExistence type="predicted"/>
<dbReference type="Proteomes" id="UP000660729">
    <property type="component" value="Unassembled WGS sequence"/>
</dbReference>
<keyword evidence="9" id="KW-1185">Reference proteome</keyword>
<dbReference type="PANTHER" id="PTHR31845:SF21">
    <property type="entry name" value="REGULATORY PROTEIN LEU3"/>
    <property type="match status" value="1"/>
</dbReference>
<comment type="caution">
    <text evidence="8">The sequence shown here is derived from an EMBL/GenBank/DDBJ whole genome shotgun (WGS) entry which is preliminary data.</text>
</comment>
<dbReference type="GO" id="GO:0000976">
    <property type="term" value="F:transcription cis-regulatory region binding"/>
    <property type="evidence" value="ECO:0007669"/>
    <property type="project" value="TreeGrafter"/>
</dbReference>
<evidence type="ECO:0000256" key="3">
    <source>
        <dbReference type="ARBA" id="ARBA00023125"/>
    </source>
</evidence>
<dbReference type="OrthoDB" id="3163292at2759"/>
<dbReference type="Pfam" id="PF00172">
    <property type="entry name" value="Zn_clus"/>
    <property type="match status" value="1"/>
</dbReference>
<name>A0A8H6RVM9_9PEZI</name>
<keyword evidence="5" id="KW-0539">Nucleus</keyword>
<dbReference type="GO" id="GO:0000981">
    <property type="term" value="F:DNA-binding transcription factor activity, RNA polymerase II-specific"/>
    <property type="evidence" value="ECO:0007669"/>
    <property type="project" value="InterPro"/>
</dbReference>
<keyword evidence="2" id="KW-0805">Transcription regulation</keyword>